<feature type="chain" id="PRO_5045961012" evidence="1">
    <location>
        <begin position="23"/>
        <end position="435"/>
    </location>
</feature>
<keyword evidence="3" id="KW-1185">Reference proteome</keyword>
<gene>
    <name evidence="2" type="ORF">RM539_18845</name>
</gene>
<sequence length="435" mass="50134">MQKKFYLSLLMTVLVLSSSCEKEDHNDPQTDYSIESDSSFELINQHPNGWIKEGRISSYYSGEDVPSDEFEYYENGNIKSAKVYTTYPQQHLYMEVSRSEDNKPLWSKYYTPEGDLWFETEYVNGFPSVKKVYSEKGTAVHTYMDGDLNSVEFSTADNKGTSTTVYNRTVGTRKVIITHDGETVLEEEYKYENFGDGVVSSNEVPLANPFEDTEGSYRKLLESFSHSPLWEYSADPIEYINPYRSYSEFYVRESKFATEFAVSSDLYQSIIEQYPVTEDEVLLLSSKYTEGIGTFLPPFEERRSLKKEMEENPSLFELKYGNEYVEKIHFGKNIFIIGALRNMPTGESAADKIKELAQRQMNAIINGNNQLSAEELEILDKVWFEVKFFSTLKMHRSGVVLTTTEDYDAAVEEVFDAESSVIQLEYIPFDHMISD</sequence>
<evidence type="ECO:0000313" key="2">
    <source>
        <dbReference type="EMBL" id="MDT0678639.1"/>
    </source>
</evidence>
<dbReference type="EMBL" id="JAVRHK010000028">
    <property type="protein sequence ID" value="MDT0678639.1"/>
    <property type="molecule type" value="Genomic_DNA"/>
</dbReference>
<proteinExistence type="predicted"/>
<comment type="caution">
    <text evidence="2">The sequence shown here is derived from an EMBL/GenBank/DDBJ whole genome shotgun (WGS) entry which is preliminary data.</text>
</comment>
<keyword evidence="1" id="KW-0732">Signal</keyword>
<organism evidence="2 3">
    <name type="scientific">Autumnicola musiva</name>
    <dbReference type="NCBI Taxonomy" id="3075589"/>
    <lineage>
        <taxon>Bacteria</taxon>
        <taxon>Pseudomonadati</taxon>
        <taxon>Bacteroidota</taxon>
        <taxon>Flavobacteriia</taxon>
        <taxon>Flavobacteriales</taxon>
        <taxon>Flavobacteriaceae</taxon>
        <taxon>Autumnicola</taxon>
    </lineage>
</organism>
<protein>
    <submittedName>
        <fullName evidence="2">Uncharacterized protein</fullName>
    </submittedName>
</protein>
<dbReference type="PROSITE" id="PS51257">
    <property type="entry name" value="PROKAR_LIPOPROTEIN"/>
    <property type="match status" value="1"/>
</dbReference>
<evidence type="ECO:0000256" key="1">
    <source>
        <dbReference type="SAM" id="SignalP"/>
    </source>
</evidence>
<evidence type="ECO:0000313" key="3">
    <source>
        <dbReference type="Proteomes" id="UP001262582"/>
    </source>
</evidence>
<dbReference type="Proteomes" id="UP001262582">
    <property type="component" value="Unassembled WGS sequence"/>
</dbReference>
<reference evidence="2 3" key="1">
    <citation type="submission" date="2023-09" db="EMBL/GenBank/DDBJ databases">
        <authorList>
            <person name="Rey-Velasco X."/>
        </authorList>
    </citation>
    <scope>NUCLEOTIDE SEQUENCE [LARGE SCALE GENOMIC DNA]</scope>
    <source>
        <strain evidence="2 3">F117</strain>
    </source>
</reference>
<dbReference type="RefSeq" id="WP_311504972.1">
    <property type="nucleotide sequence ID" value="NZ_JAVRHK010000028.1"/>
</dbReference>
<name>A0ABU3DAU3_9FLAO</name>
<accession>A0ABU3DAU3</accession>
<feature type="signal peptide" evidence="1">
    <location>
        <begin position="1"/>
        <end position="22"/>
    </location>
</feature>